<gene>
    <name evidence="1" type="ORF">L3Q82_012857</name>
</gene>
<dbReference type="Proteomes" id="UP000831701">
    <property type="component" value="Chromosome 16"/>
</dbReference>
<name>A0ACB8VYB8_9TELE</name>
<keyword evidence="2" id="KW-1185">Reference proteome</keyword>
<reference evidence="1" key="1">
    <citation type="submission" date="2022-04" db="EMBL/GenBank/DDBJ databases">
        <title>Jade perch genome.</title>
        <authorList>
            <person name="Chao B."/>
        </authorList>
    </citation>
    <scope>NUCLEOTIDE SEQUENCE</scope>
    <source>
        <strain evidence="1">CB-2022</strain>
    </source>
</reference>
<protein>
    <submittedName>
        <fullName evidence="1">Uncharacterized protein</fullName>
    </submittedName>
</protein>
<comment type="caution">
    <text evidence="1">The sequence shown here is derived from an EMBL/GenBank/DDBJ whole genome shotgun (WGS) entry which is preliminary data.</text>
</comment>
<organism evidence="1 2">
    <name type="scientific">Scortum barcoo</name>
    <name type="common">barcoo grunter</name>
    <dbReference type="NCBI Taxonomy" id="214431"/>
    <lineage>
        <taxon>Eukaryota</taxon>
        <taxon>Metazoa</taxon>
        <taxon>Chordata</taxon>
        <taxon>Craniata</taxon>
        <taxon>Vertebrata</taxon>
        <taxon>Euteleostomi</taxon>
        <taxon>Actinopterygii</taxon>
        <taxon>Neopterygii</taxon>
        <taxon>Teleostei</taxon>
        <taxon>Neoteleostei</taxon>
        <taxon>Acanthomorphata</taxon>
        <taxon>Eupercaria</taxon>
        <taxon>Centrarchiformes</taxon>
        <taxon>Terapontoidei</taxon>
        <taxon>Terapontidae</taxon>
        <taxon>Scortum</taxon>
    </lineage>
</organism>
<feature type="non-terminal residue" evidence="1">
    <location>
        <position position="1"/>
    </location>
</feature>
<evidence type="ECO:0000313" key="2">
    <source>
        <dbReference type="Proteomes" id="UP000831701"/>
    </source>
</evidence>
<accession>A0ACB8VYB8</accession>
<proteinExistence type="predicted"/>
<dbReference type="EMBL" id="CM041546">
    <property type="protein sequence ID" value="KAI3360717.1"/>
    <property type="molecule type" value="Genomic_DNA"/>
</dbReference>
<sequence length="1890" mass="214165">GSKERYHWQAQNVKVSGVDDMVLLSKINEDAITDNLKKRYMDDYIFAQYENPPHIYALADNMYRNMMIDSENQCVIISGESGAGKTVAAKYIMSYVSKVSGGGDKVQHVKDIILQSNPLLEAFGNAKTVRNNNSSRFGKYFEIQFSRGGAPDGGKISNFLLEKSRVVSQNPGERNFHIYYQLLAGATGEQRENLGVTTPDYYFYLNQSGTYTVEDVDDKKEFSDTMGAMSVVGLSVEDQDSVLQLVAGILHLGNISFREENNYAVVESQDFLAFPSFLLGIPQDGLCSKLTSRIMDSKWGGKTESISVTLNTEQACFSRDALSKALYTRLFDFLVDCVNKAMQKDQEELNMGVLDIYGFEIFQRNGFEQFCINFVNEKLQQIFIELTLKAEQEEYVQEGIKWTPIDYFNNKVVCDLIESKVNPPGVMSILDDVCATMHAKGEGADQTLLQKLQGQIGSHEHFSSWNKGFIIHHYAGKVSYDVSGFCERNRDVLFIDIIELMQSSEFPFIRALFPENLEAEKRGRPSTASSKIKITGHKDLKEVVDLLVSGQQPPPEGLKTKELIVDFGKQQRRNYPPFSPRVLEERMDSFRYLGVHLTEGRTLHANSAVRKAETVSPQTLEEILDIPSDTEELLLLHHRERPDREHHCLIREQNQTEPQGSTERVCSFIAETINLMGIIIYITNQWVESPCSAQKQANSLVQTLMKCTPHYIRCIKPNETKRPRDWEENRVKHQVEYLGLRENIRVRRAGYAYRRVFNKFLQRYAILTKETWPSWRGEERQGVLHLLNSVNMDQDQFQLGKSKVFIKAPESLFLLEEMRERKYNGYARVIQKAWRKHIAVRKYVKMREEASDILLNKKERRRNSINRNFVGDYIGTDNHPEIRQFVGRRERIDFADVLVKFDRRFRNNNMREVWEGMKTITGCSSKRGAPIEGDVGRANQLNQFFNRSGQEDEYRELIKDFITWCDSNHLLLNTTKTREMVVDFRRPRPHPEPVIIKGDCVEVVHTYKYLGVQLDDKLDWTANTDALCRKGQSRLYFLRRLASFNICKKLLQIFYQSVVASALLYAVVCLGGQPQEEGRSAPGQTGEEGRLCRWHRAGQPDICGRATDAEQAPTVKRDLILTPKFLYLIGREKVKQGPDKGHIQEVLKRKIELNKIQSVSLSTLQDDFFIIHEEEYDSVLQSVFKTEFLSLLVKRYQEKTQKKLPLKFNNLLEFKVKKGGWGPFSSSGSRQIQFQVNQGDDAVLKPSGKVLQVSIGPGLPKNSRPTRKDNRKSRYMGNQAPPTSQYSSAPRSRGGRAPRGGSTSSRGSLLRQQSSMEQPSLPRLQSHHRHDNRPLQHQDMGFMDVPEQGAAGLQRRRSKEVKPDPGAGRPKPAPKPKPRSPQCRALYAYDAQDTDELSFNADDVIEILTEVDQQLGRTETRIRRVGGLVGCGAERGCSLEIMWRRSKRPLRGHRSPTCCCSWLNTDAGGSGLHVVLGNEACDVDSMVCALTYAYFLSKTQGDVLALPLLNVRQAELVLRSDSVFLLRHVGLSADLLLFRDQLDLRALHRAGRLRLTLVDHNVLPSSDSDLEGAVVEVIDHHLLERKPSASCAVTVETVGSCATLVTERIIQKAPQILDQQVAQLLYGKHLNPRHTRCRVVPYWCWTVCDTDMAPSAGKVTPKDSQVAAELESRFPVLPPHGALFQMLQDAKFDVSGLNTEQMLLKDMKAASGSLNLAVSVLYVKLEDFLQRVELEAELSDFCLKFGFDLLLMMTISFTESKEPIRELAVFSHSTTCREQVSLYLEQACNPTLNLCPISSHHPHITAYQQGNTLASRKKLLPIVKDFLKEQDGDGCLGDSRLGNVGEEESRVPPTPMNSLVEGCPLDDGLPHISAQDLEEKFSKMANQGGN</sequence>
<evidence type="ECO:0000313" key="1">
    <source>
        <dbReference type="EMBL" id="KAI3360717.1"/>
    </source>
</evidence>